<dbReference type="Pfam" id="PF26130">
    <property type="entry name" value="PB1-like"/>
    <property type="match status" value="1"/>
</dbReference>
<name>A0AAQ3P179_VIGMU</name>
<dbReference type="EMBL" id="CP144699">
    <property type="protein sequence ID" value="WVZ18577.1"/>
    <property type="molecule type" value="Genomic_DNA"/>
</dbReference>
<accession>A0AAQ3P179</accession>
<dbReference type="Proteomes" id="UP001374535">
    <property type="component" value="Chromosome 2"/>
</dbReference>
<proteinExistence type="predicted"/>
<gene>
    <name evidence="2" type="ORF">V8G54_005899</name>
</gene>
<keyword evidence="3" id="KW-1185">Reference proteome</keyword>
<dbReference type="AlphaFoldDB" id="A0AAQ3P179"/>
<evidence type="ECO:0000259" key="1">
    <source>
        <dbReference type="Pfam" id="PF26130"/>
    </source>
</evidence>
<evidence type="ECO:0000313" key="2">
    <source>
        <dbReference type="EMBL" id="WVZ18577.1"/>
    </source>
</evidence>
<feature type="domain" description="PB1-like" evidence="1">
    <location>
        <begin position="74"/>
        <end position="170"/>
    </location>
</feature>
<sequence>MRLYADFEHRCFNRLTLCEVLSTCPVGVKVGRINLMWAFELRDWSKGCYLEVGCESQSPSTCIVSSWCGFSWKDDIEVVIHHVGKLVNEGCLKYEEESDTMYFDPDLWSYFVVVSVVKGLGYDGFKDLWYSVGCGPVLDDKLEALCDDVRAMHMVNLARLNGQVHLYVVHTVFEPDVIHMIEYNVDEGGEEIAPKMHEGGECAVLDKRIEEDDGGAIDDGVCLRQSLGDSGVTKQLDEGVGGDGERIEVDVGEGDNIEVDVGEGDNIEVDVGEGEKIEVNEGHVEGDIVEVNEGDDVKGKRIEDDEAHDERTKAYNVEETIEVDEAHDERTEANDVEETIVVDEAHDERTKVNHIEETIVVDEAHDERTKVNDVKGETMEVVEAHDERT</sequence>
<protein>
    <recommendedName>
        <fullName evidence="1">PB1-like domain-containing protein</fullName>
    </recommendedName>
</protein>
<reference evidence="2 3" key="1">
    <citation type="journal article" date="2023" name="Life. Sci Alliance">
        <title>Evolutionary insights into 3D genome organization and epigenetic landscape of Vigna mungo.</title>
        <authorList>
            <person name="Junaid A."/>
            <person name="Singh B."/>
            <person name="Bhatia S."/>
        </authorList>
    </citation>
    <scope>NUCLEOTIDE SEQUENCE [LARGE SCALE GENOMIC DNA]</scope>
    <source>
        <strain evidence="2">Urdbean</strain>
    </source>
</reference>
<evidence type="ECO:0000313" key="3">
    <source>
        <dbReference type="Proteomes" id="UP001374535"/>
    </source>
</evidence>
<dbReference type="InterPro" id="IPR058594">
    <property type="entry name" value="PB1-like_dom_pln"/>
</dbReference>
<organism evidence="2 3">
    <name type="scientific">Vigna mungo</name>
    <name type="common">Black gram</name>
    <name type="synonym">Phaseolus mungo</name>
    <dbReference type="NCBI Taxonomy" id="3915"/>
    <lineage>
        <taxon>Eukaryota</taxon>
        <taxon>Viridiplantae</taxon>
        <taxon>Streptophyta</taxon>
        <taxon>Embryophyta</taxon>
        <taxon>Tracheophyta</taxon>
        <taxon>Spermatophyta</taxon>
        <taxon>Magnoliopsida</taxon>
        <taxon>eudicotyledons</taxon>
        <taxon>Gunneridae</taxon>
        <taxon>Pentapetalae</taxon>
        <taxon>rosids</taxon>
        <taxon>fabids</taxon>
        <taxon>Fabales</taxon>
        <taxon>Fabaceae</taxon>
        <taxon>Papilionoideae</taxon>
        <taxon>50 kb inversion clade</taxon>
        <taxon>NPAAA clade</taxon>
        <taxon>indigoferoid/millettioid clade</taxon>
        <taxon>Phaseoleae</taxon>
        <taxon>Vigna</taxon>
    </lineage>
</organism>